<dbReference type="PROSITE" id="PS00592">
    <property type="entry name" value="GH9_2"/>
    <property type="match status" value="1"/>
</dbReference>
<dbReference type="Pfam" id="PF02927">
    <property type="entry name" value="CelD_N"/>
    <property type="match status" value="1"/>
</dbReference>
<proteinExistence type="inferred from homology"/>
<feature type="domain" description="Cellulase Ig-like" evidence="10">
    <location>
        <begin position="37"/>
        <end position="116"/>
    </location>
</feature>
<keyword evidence="4 6" id="KW-0326">Glycosidase</keyword>
<feature type="signal peptide" evidence="8">
    <location>
        <begin position="1"/>
        <end position="27"/>
    </location>
</feature>
<gene>
    <name evidence="11" type="ORF">H3H39_21195</name>
</gene>
<evidence type="ECO:0000313" key="11">
    <source>
        <dbReference type="EMBL" id="MBA5689566.1"/>
    </source>
</evidence>
<organism evidence="11 12">
    <name type="scientific">Rugamonas apoptosis</name>
    <dbReference type="NCBI Taxonomy" id="2758570"/>
    <lineage>
        <taxon>Bacteria</taxon>
        <taxon>Pseudomonadati</taxon>
        <taxon>Pseudomonadota</taxon>
        <taxon>Betaproteobacteria</taxon>
        <taxon>Burkholderiales</taxon>
        <taxon>Oxalobacteraceae</taxon>
        <taxon>Telluria group</taxon>
        <taxon>Rugamonas</taxon>
    </lineage>
</organism>
<dbReference type="SUPFAM" id="SSF48208">
    <property type="entry name" value="Six-hairpin glycosidases"/>
    <property type="match status" value="1"/>
</dbReference>
<comment type="caution">
    <text evidence="11">The sequence shown here is derived from an EMBL/GenBank/DDBJ whole genome shotgun (WGS) entry which is preliminary data.</text>
</comment>
<accession>A0A7W2IMI4</accession>
<dbReference type="GO" id="GO:0030245">
    <property type="term" value="P:cellulose catabolic process"/>
    <property type="evidence" value="ECO:0007669"/>
    <property type="project" value="UniProtKB-KW"/>
</dbReference>
<dbReference type="PROSITE" id="PS51257">
    <property type="entry name" value="PROKAR_LIPOPROTEIN"/>
    <property type="match status" value="1"/>
</dbReference>
<dbReference type="InterPro" id="IPR033126">
    <property type="entry name" value="Glyco_hydro_9_Asp/Glu_AS"/>
</dbReference>
<dbReference type="SUPFAM" id="SSF81296">
    <property type="entry name" value="E set domains"/>
    <property type="match status" value="1"/>
</dbReference>
<name>A0A7W2IMI4_9BURK</name>
<dbReference type="Gene3D" id="2.60.40.10">
    <property type="entry name" value="Immunoglobulins"/>
    <property type="match status" value="1"/>
</dbReference>
<dbReference type="InterPro" id="IPR014756">
    <property type="entry name" value="Ig_E-set"/>
</dbReference>
<comment type="similarity">
    <text evidence="1 6 8">Belongs to the glycosyl hydrolase 9 (cellulase E) family.</text>
</comment>
<feature type="active site" evidence="7">
    <location>
        <position position="555"/>
    </location>
</feature>
<dbReference type="InterPro" id="IPR018221">
    <property type="entry name" value="Glyco_hydro_9_His_AS"/>
</dbReference>
<keyword evidence="3 6" id="KW-0119">Carbohydrate metabolism</keyword>
<dbReference type="InterPro" id="IPR001701">
    <property type="entry name" value="Glyco_hydro_9"/>
</dbReference>
<dbReference type="CDD" id="cd02850">
    <property type="entry name" value="E_set_Cellulase_N"/>
    <property type="match status" value="1"/>
</dbReference>
<dbReference type="Gene3D" id="1.50.10.10">
    <property type="match status" value="1"/>
</dbReference>
<dbReference type="PROSITE" id="PS00698">
    <property type="entry name" value="GH9_3"/>
    <property type="match status" value="1"/>
</dbReference>
<dbReference type="InterPro" id="IPR013783">
    <property type="entry name" value="Ig-like_fold"/>
</dbReference>
<evidence type="ECO:0000256" key="7">
    <source>
        <dbReference type="PROSITE-ProRule" id="PRU10060"/>
    </source>
</evidence>
<keyword evidence="8" id="KW-0136">Cellulose degradation</keyword>
<dbReference type="InterPro" id="IPR004197">
    <property type="entry name" value="Cellulase_Ig-like"/>
</dbReference>
<dbReference type="RefSeq" id="WP_182156257.1">
    <property type="nucleotide sequence ID" value="NZ_JACEZU010000011.1"/>
</dbReference>
<dbReference type="EC" id="3.2.1.4" evidence="8"/>
<comment type="catalytic activity">
    <reaction evidence="8">
        <text>Endohydrolysis of (1-&gt;4)-beta-D-glucosidic linkages in cellulose, lichenin and cereal beta-D-glucans.</text>
        <dbReference type="EC" id="3.2.1.4"/>
    </reaction>
</comment>
<evidence type="ECO:0000256" key="1">
    <source>
        <dbReference type="ARBA" id="ARBA00007072"/>
    </source>
</evidence>
<feature type="active site" evidence="7">
    <location>
        <position position="564"/>
    </location>
</feature>
<dbReference type="GO" id="GO:0008810">
    <property type="term" value="F:cellulase activity"/>
    <property type="evidence" value="ECO:0007669"/>
    <property type="project" value="UniProtKB-EC"/>
</dbReference>
<evidence type="ECO:0000256" key="3">
    <source>
        <dbReference type="ARBA" id="ARBA00023277"/>
    </source>
</evidence>
<keyword evidence="12" id="KW-1185">Reference proteome</keyword>
<protein>
    <recommendedName>
        <fullName evidence="8">Endoglucanase</fullName>
        <ecNumber evidence="8">3.2.1.4</ecNumber>
    </recommendedName>
</protein>
<dbReference type="AlphaFoldDB" id="A0A7W2IMI4"/>
<evidence type="ECO:0000256" key="4">
    <source>
        <dbReference type="ARBA" id="ARBA00023295"/>
    </source>
</evidence>
<evidence type="ECO:0000259" key="9">
    <source>
        <dbReference type="Pfam" id="PF00759"/>
    </source>
</evidence>
<feature type="active site" evidence="6">
    <location>
        <position position="509"/>
    </location>
</feature>
<evidence type="ECO:0000256" key="8">
    <source>
        <dbReference type="RuleBase" id="RU361166"/>
    </source>
</evidence>
<feature type="domain" description="Glycoside hydrolase family 9" evidence="9">
    <location>
        <begin position="129"/>
        <end position="576"/>
    </location>
</feature>
<feature type="chain" id="PRO_5031589171" description="Endoglucanase" evidence="8">
    <location>
        <begin position="28"/>
        <end position="596"/>
    </location>
</feature>
<evidence type="ECO:0000256" key="5">
    <source>
        <dbReference type="ARBA" id="ARBA00023326"/>
    </source>
</evidence>
<reference evidence="11 12" key="1">
    <citation type="submission" date="2020-07" db="EMBL/GenBank/DDBJ databases">
        <title>Novel species isolated from subtropical streams in China.</title>
        <authorList>
            <person name="Lu H."/>
        </authorList>
    </citation>
    <scope>NUCLEOTIDE SEQUENCE [LARGE SCALE GENOMIC DNA]</scope>
    <source>
        <strain evidence="11 12">LX47W</strain>
    </source>
</reference>
<dbReference type="Proteomes" id="UP000573499">
    <property type="component" value="Unassembled WGS sequence"/>
</dbReference>
<evidence type="ECO:0000259" key="10">
    <source>
        <dbReference type="Pfam" id="PF02927"/>
    </source>
</evidence>
<dbReference type="InterPro" id="IPR012341">
    <property type="entry name" value="6hp_glycosidase-like_sf"/>
</dbReference>
<keyword evidence="2 6" id="KW-0378">Hydrolase</keyword>
<dbReference type="InterPro" id="IPR008928">
    <property type="entry name" value="6-hairpin_glycosidase_sf"/>
</dbReference>
<evidence type="ECO:0000313" key="12">
    <source>
        <dbReference type="Proteomes" id="UP000573499"/>
    </source>
</evidence>
<dbReference type="Pfam" id="PF00759">
    <property type="entry name" value="Glyco_hydro_9"/>
    <property type="match status" value="1"/>
</dbReference>
<evidence type="ECO:0000256" key="2">
    <source>
        <dbReference type="ARBA" id="ARBA00022801"/>
    </source>
</evidence>
<sequence length="596" mass="63346">MNKAPLRKPGLRSTAAALLLSALAATAGACTAPIATTTASIKLNQLGFLPASDKVAVVPASPAMVFSVVNATNGTVVWHGVLGTPAHWAPSGEMVSLADFSGLTAPGDYQIKVDGLAASTRFTIGTDVYRAVSAAALKGFYFNRAGTALLAQHAGAYARAAGHPDTQVLVHRSAASAARPEGTVIASPKGWYDAGDYNKYMVNSGIATYTLLAAYEHFPAYFQAQQVNIPESGNGIPDILNEALWNLEWMLSMQDPNDGGVYHKLTNKTFDPMVMPDQATSARYVVQKTTAATLDFAAVMASASRVLRPYQDKLPGLSARMLAAAKMAWAWAQAHPDEVYRQPADIVTGEYGDATLDDEFMWAAAELYISTADDSFYLAMKPGGVSATVPAWDDVGSLAWISLAHHRYHLSPIADRALIANRIMTLGDALLAARKNSAYAVAMRQADFVWGSNAVALNQAIMLLQAYRLGGQRAYLDAAQSAFDYVLGRNATGYSFVTGYGSPSPQHPHHRPSQADHVTAPVPGFLVGGPQPGQQDKQECAQAYPSNLAARSYLDQVCSYASNEIAINWNAPLVYVAAALASWPQVSADPGGSLAR</sequence>
<evidence type="ECO:0000256" key="6">
    <source>
        <dbReference type="PROSITE-ProRule" id="PRU10059"/>
    </source>
</evidence>
<keyword evidence="5 6" id="KW-0624">Polysaccharide degradation</keyword>
<dbReference type="EMBL" id="JACEZU010000011">
    <property type="protein sequence ID" value="MBA5689566.1"/>
    <property type="molecule type" value="Genomic_DNA"/>
</dbReference>
<keyword evidence="8" id="KW-0732">Signal</keyword>
<dbReference type="PANTHER" id="PTHR22298">
    <property type="entry name" value="ENDO-1,4-BETA-GLUCANASE"/>
    <property type="match status" value="1"/>
</dbReference>